<protein>
    <submittedName>
        <fullName evidence="1">DUF600 domain-containing protein</fullName>
    </submittedName>
</protein>
<gene>
    <name evidence="1" type="ORF">C4A77_02615</name>
</gene>
<evidence type="ECO:0000313" key="1">
    <source>
        <dbReference type="EMBL" id="PPB11042.1"/>
    </source>
</evidence>
<dbReference type="EMBL" id="PRKQ01000002">
    <property type="protein sequence ID" value="PPB11042.1"/>
    <property type="molecule type" value="Genomic_DNA"/>
</dbReference>
<sequence length="157" mass="18460">MSKVFEDYFSELQADMVSICLEYVNDRADKIFVYCSHEEGFISSEFFYSINGVVVERHKLNDALAIVNEKANFVYDTSIERQRGVLKIINNNIEKIIHLCNEYKREMPTEMKLIYDVNKNKLTADYKYDLVYSNDPVKDADDIALEWFEQIQAENIN</sequence>
<proteinExistence type="predicted"/>
<dbReference type="RefSeq" id="WP_104030639.1">
    <property type="nucleotide sequence ID" value="NZ_JARMDU010000015.1"/>
</dbReference>
<comment type="caution">
    <text evidence="1">The sequence shown here is derived from an EMBL/GenBank/DDBJ whole genome shotgun (WGS) entry which is preliminary data.</text>
</comment>
<organism evidence="1 2">
    <name type="scientific">Brevibacillus laterosporus</name>
    <name type="common">Bacillus laterosporus</name>
    <dbReference type="NCBI Taxonomy" id="1465"/>
    <lineage>
        <taxon>Bacteria</taxon>
        <taxon>Bacillati</taxon>
        <taxon>Bacillota</taxon>
        <taxon>Bacilli</taxon>
        <taxon>Bacillales</taxon>
        <taxon>Paenibacillaceae</taxon>
        <taxon>Brevibacillus</taxon>
    </lineage>
</organism>
<name>A0AAP8QGU1_BRELA</name>
<accession>A0AAP8QGU1</accession>
<dbReference type="AlphaFoldDB" id="A0AAP8QGU1"/>
<reference evidence="1 2" key="1">
    <citation type="submission" date="2018-02" db="EMBL/GenBank/DDBJ databases">
        <title>Comparative analysis of genomes of three Brevibacillus laterosporus strains producers of potent antimicrobials isolated from silage.</title>
        <authorList>
            <person name="Kojic M."/>
            <person name="Miljkovic M."/>
            <person name="Studholme D."/>
            <person name="Filipic B."/>
        </authorList>
    </citation>
    <scope>NUCLEOTIDE SEQUENCE [LARGE SCALE GENOMIC DNA]</scope>
    <source>
        <strain evidence="1 2">BGSP11</strain>
    </source>
</reference>
<evidence type="ECO:0000313" key="2">
    <source>
        <dbReference type="Proteomes" id="UP000239759"/>
    </source>
</evidence>
<dbReference type="Proteomes" id="UP000239759">
    <property type="component" value="Unassembled WGS sequence"/>
</dbReference>